<evidence type="ECO:0000256" key="4">
    <source>
        <dbReference type="ARBA" id="ARBA00022475"/>
    </source>
</evidence>
<keyword evidence="9 10" id="KW-0966">Cell projection</keyword>
<reference evidence="12 13" key="1">
    <citation type="submission" date="2019-11" db="EMBL/GenBank/DDBJ databases">
        <title>Strigops habroptila (kakapo) genome, bStrHab1, primary haplotype, v2.</title>
        <authorList>
            <person name="Jarvis E.D."/>
            <person name="Howard J."/>
            <person name="Rhie A."/>
            <person name="Phillippy A."/>
            <person name="Korlach J."/>
            <person name="Digby A."/>
            <person name="Iorns D."/>
            <person name="Eason D."/>
            <person name="Robertson B."/>
            <person name="Raemaekers T."/>
            <person name="Howe K."/>
            <person name="Lewin H."/>
            <person name="Damas J."/>
            <person name="Hastie A."/>
            <person name="Tracey A."/>
            <person name="Chow W."/>
            <person name="Fedrigo O."/>
        </authorList>
    </citation>
    <scope>NUCLEOTIDE SEQUENCE [LARGE SCALE GENOMIC DNA]</scope>
</reference>
<keyword evidence="4 10" id="KW-1003">Cell membrane</keyword>
<dbReference type="GeneTree" id="ENSGT00390000002753"/>
<dbReference type="PIRSF" id="PIRSF010072">
    <property type="entry name" value="DUF1448"/>
    <property type="match status" value="1"/>
</dbReference>
<dbReference type="SMART" id="SM00683">
    <property type="entry name" value="DM16"/>
    <property type="match status" value="2"/>
</dbReference>
<feature type="domain" description="BBSome complex member BBS5 PH" evidence="11">
    <location>
        <begin position="159"/>
        <end position="213"/>
    </location>
</feature>
<evidence type="ECO:0000313" key="12">
    <source>
        <dbReference type="Ensembl" id="ENSSHBP00005005628.1"/>
    </source>
</evidence>
<dbReference type="InParanoid" id="A0A672TXG2"/>
<dbReference type="PANTHER" id="PTHR21351:SF0">
    <property type="entry name" value="BARDET-BIEDL SYNDROME 5 PROTEIN"/>
    <property type="match status" value="1"/>
</dbReference>
<keyword evidence="5 10" id="KW-0963">Cytoplasm</keyword>
<evidence type="ECO:0000259" key="11">
    <source>
        <dbReference type="SMART" id="SM00683"/>
    </source>
</evidence>
<dbReference type="CDD" id="cd00900">
    <property type="entry name" value="PH-like"/>
    <property type="match status" value="1"/>
</dbReference>
<dbReference type="GO" id="GO:0060271">
    <property type="term" value="P:cilium assembly"/>
    <property type="evidence" value="ECO:0007669"/>
    <property type="project" value="Ensembl"/>
</dbReference>
<comment type="subcellular location">
    <subcellularLocation>
        <location evidence="1 10">Cell projection</location>
        <location evidence="1 10">Cilium membrane</location>
    </subcellularLocation>
    <subcellularLocation>
        <location evidence="2">Cytoplasm</location>
        <location evidence="2">Cytoskeleton</location>
        <location evidence="2">Microtubule organizing center</location>
        <location evidence="2">Centrosome</location>
        <location evidence="2">Centriolar satellite</location>
    </subcellularLocation>
</comment>
<dbReference type="GO" id="GO:0032266">
    <property type="term" value="F:phosphatidylinositol-3-phosphate binding"/>
    <property type="evidence" value="ECO:0007669"/>
    <property type="project" value="Ensembl"/>
</dbReference>
<evidence type="ECO:0000256" key="3">
    <source>
        <dbReference type="ARBA" id="ARBA00005822"/>
    </source>
</evidence>
<keyword evidence="6 10" id="KW-0969">Cilium</keyword>
<evidence type="ECO:0000256" key="9">
    <source>
        <dbReference type="ARBA" id="ARBA00023273"/>
    </source>
</evidence>
<dbReference type="InterPro" id="IPR006606">
    <property type="entry name" value="BBL5"/>
</dbReference>
<dbReference type="InterPro" id="IPR030804">
    <property type="entry name" value="BBS5/fem-3"/>
</dbReference>
<evidence type="ECO:0000256" key="7">
    <source>
        <dbReference type="ARBA" id="ARBA00023136"/>
    </source>
</evidence>
<keyword evidence="7 10" id="KW-0472">Membrane</keyword>
<gene>
    <name evidence="12" type="primary">BBS5</name>
</gene>
<dbReference type="Pfam" id="PF07289">
    <property type="entry name" value="BBL5"/>
    <property type="match status" value="2"/>
</dbReference>
<dbReference type="InterPro" id="IPR014003">
    <property type="entry name" value="BBS5_PH"/>
</dbReference>
<feature type="domain" description="BBSome complex member BBS5 PH" evidence="11">
    <location>
        <begin position="29"/>
        <end position="83"/>
    </location>
</feature>
<sequence length="379" mass="43660">MSAVLDVLWEDRDVRFDISPQQMKMRPGEVLIDCLESVEDTKGNNGDRGRLLVTNLRIIWRSLSLPRVNLSVGYNCIINITTRTANSKLRGQTEALYILTKCNNTRFEFIFTNVVPGSPRLFTSVIAVHRAYETSKMYRDLKLRSALIQNKQLRLLPQEQTYDKISGVWNLSSDQGNLGTFFITNVRIVWHANMNDSFNVSIPYLQIRSIKIRDSKFGLALVIESSQQSGGYVLGFKIDPVEKLQEAVKEINSLHRVYSANPVFGVDYEMEEKPQLLEDLTVEQVQDDVEIEADEHTDAFVAYFADENKVRTSFFYTIKFMLLKWDNKIKKYLLLYFLSYLVHSKKQHDGEPVFSEELGLAIEKLKDGFTLQGLWEVIS</sequence>
<comment type="similarity">
    <text evidence="3 10">Belongs to the BBS5 family.</text>
</comment>
<evidence type="ECO:0000256" key="1">
    <source>
        <dbReference type="ARBA" id="ARBA00004309"/>
    </source>
</evidence>
<protein>
    <recommendedName>
        <fullName evidence="10">Bardet-Biedl syndrome 5 protein homolog</fullName>
    </recommendedName>
</protein>
<proteinExistence type="inferred from homology"/>
<dbReference type="GO" id="GO:0005930">
    <property type="term" value="C:axoneme"/>
    <property type="evidence" value="ECO:0007669"/>
    <property type="project" value="Ensembl"/>
</dbReference>
<dbReference type="OMA" id="PNFGIQY"/>
<evidence type="ECO:0000313" key="13">
    <source>
        <dbReference type="Proteomes" id="UP000472266"/>
    </source>
</evidence>
<keyword evidence="8 10" id="KW-0206">Cytoskeleton</keyword>
<name>A0A672TXG2_STRHB</name>
<dbReference type="AlphaFoldDB" id="A0A672TXG2"/>
<reference evidence="12" key="2">
    <citation type="submission" date="2025-08" db="UniProtKB">
        <authorList>
            <consortium name="Ensembl"/>
        </authorList>
    </citation>
    <scope>IDENTIFICATION</scope>
</reference>
<dbReference type="GO" id="GO:0034451">
    <property type="term" value="C:centriolar satellite"/>
    <property type="evidence" value="ECO:0007669"/>
    <property type="project" value="UniProtKB-SubCell"/>
</dbReference>
<dbReference type="GO" id="GO:0060170">
    <property type="term" value="C:ciliary membrane"/>
    <property type="evidence" value="ECO:0007669"/>
    <property type="project" value="UniProtKB-SubCell"/>
</dbReference>
<evidence type="ECO:0000256" key="10">
    <source>
        <dbReference type="PIRNR" id="PIRNR010072"/>
    </source>
</evidence>
<dbReference type="Proteomes" id="UP000472266">
    <property type="component" value="Chromosome 6"/>
</dbReference>
<organism evidence="12 13">
    <name type="scientific">Strigops habroptila</name>
    <name type="common">Kakapo</name>
    <dbReference type="NCBI Taxonomy" id="2489341"/>
    <lineage>
        <taxon>Eukaryota</taxon>
        <taxon>Metazoa</taxon>
        <taxon>Chordata</taxon>
        <taxon>Craniata</taxon>
        <taxon>Vertebrata</taxon>
        <taxon>Euteleostomi</taxon>
        <taxon>Archelosauria</taxon>
        <taxon>Archosauria</taxon>
        <taxon>Dinosauria</taxon>
        <taxon>Saurischia</taxon>
        <taxon>Theropoda</taxon>
        <taxon>Coelurosauria</taxon>
        <taxon>Aves</taxon>
        <taxon>Neognathae</taxon>
        <taxon>Neoaves</taxon>
        <taxon>Telluraves</taxon>
        <taxon>Australaves</taxon>
        <taxon>Psittaciformes</taxon>
        <taxon>Psittacidae</taxon>
        <taxon>Strigops</taxon>
    </lineage>
</organism>
<dbReference type="GO" id="GO:0036064">
    <property type="term" value="C:ciliary basal body"/>
    <property type="evidence" value="ECO:0007669"/>
    <property type="project" value="Ensembl"/>
</dbReference>
<evidence type="ECO:0000256" key="6">
    <source>
        <dbReference type="ARBA" id="ARBA00023069"/>
    </source>
</evidence>
<dbReference type="GO" id="GO:0034464">
    <property type="term" value="C:BBSome"/>
    <property type="evidence" value="ECO:0007669"/>
    <property type="project" value="UniProtKB-UniRule"/>
</dbReference>
<comment type="function">
    <text evidence="10">Required for ciliogenesis.</text>
</comment>
<evidence type="ECO:0000256" key="5">
    <source>
        <dbReference type="ARBA" id="ARBA00022490"/>
    </source>
</evidence>
<reference evidence="12" key="3">
    <citation type="submission" date="2025-09" db="UniProtKB">
        <authorList>
            <consortium name="Ensembl"/>
        </authorList>
    </citation>
    <scope>IDENTIFICATION</scope>
</reference>
<dbReference type="FunFam" id="2.30.29.30:FF:000232">
    <property type="entry name" value="Bardet-Biedl syndrome 5 isoform 1"/>
    <property type="match status" value="1"/>
</dbReference>
<evidence type="ECO:0000256" key="2">
    <source>
        <dbReference type="ARBA" id="ARBA00004607"/>
    </source>
</evidence>
<dbReference type="InterPro" id="IPR011993">
    <property type="entry name" value="PH-like_dom_sf"/>
</dbReference>
<dbReference type="Gene3D" id="2.30.29.30">
    <property type="entry name" value="Pleckstrin-homology domain (PH domain)/Phosphotyrosine-binding domain (PTB)"/>
    <property type="match status" value="1"/>
</dbReference>
<accession>A0A672TXG2</accession>
<dbReference type="Ensembl" id="ENSSHBT00005006816.1">
    <property type="protein sequence ID" value="ENSSHBP00005005628.1"/>
    <property type="gene ID" value="ENSSHBG00005004912.1"/>
</dbReference>
<evidence type="ECO:0000256" key="8">
    <source>
        <dbReference type="ARBA" id="ARBA00023212"/>
    </source>
</evidence>
<keyword evidence="13" id="KW-1185">Reference proteome</keyword>
<dbReference type="PANTHER" id="PTHR21351">
    <property type="entry name" value="BARDET-BIEDL SYNDROME PROTEIN 5"/>
    <property type="match status" value="1"/>
</dbReference>
<dbReference type="GO" id="GO:0061629">
    <property type="term" value="F:RNA polymerase II-specific DNA-binding transcription factor binding"/>
    <property type="evidence" value="ECO:0007669"/>
    <property type="project" value="Ensembl"/>
</dbReference>